<feature type="compositionally biased region" description="Basic and acidic residues" evidence="2">
    <location>
        <begin position="22"/>
        <end position="35"/>
    </location>
</feature>
<dbReference type="PANTHER" id="PTHR38043">
    <property type="entry name" value="PROTEIN HEMX"/>
    <property type="match status" value="1"/>
</dbReference>
<keyword evidence="1" id="KW-0175">Coiled coil</keyword>
<keyword evidence="3" id="KW-1133">Transmembrane helix</keyword>
<accession>A0A5B0WQM5</accession>
<feature type="transmembrane region" description="Helical" evidence="3">
    <location>
        <begin position="90"/>
        <end position="110"/>
    </location>
</feature>
<feature type="compositionally biased region" description="Polar residues" evidence="2">
    <location>
        <begin position="47"/>
        <end position="60"/>
    </location>
</feature>
<gene>
    <name evidence="4" type="ORF">F0M18_16085</name>
</gene>
<evidence type="ECO:0000313" key="4">
    <source>
        <dbReference type="EMBL" id="KAA1189193.1"/>
    </source>
</evidence>
<feature type="region of interest" description="Disordered" evidence="2">
    <location>
        <begin position="22"/>
        <end position="86"/>
    </location>
</feature>
<keyword evidence="3" id="KW-0812">Transmembrane</keyword>
<evidence type="ECO:0000256" key="1">
    <source>
        <dbReference type="SAM" id="Coils"/>
    </source>
</evidence>
<dbReference type="EMBL" id="VTUX01000008">
    <property type="protein sequence ID" value="KAA1189193.1"/>
    <property type="molecule type" value="Genomic_DNA"/>
</dbReference>
<evidence type="ECO:0000313" key="5">
    <source>
        <dbReference type="Proteomes" id="UP000323708"/>
    </source>
</evidence>
<organism evidence="4 5">
    <name type="scientific">Pseudohalioglobus sediminis</name>
    <dbReference type="NCBI Taxonomy" id="2606449"/>
    <lineage>
        <taxon>Bacteria</taxon>
        <taxon>Pseudomonadati</taxon>
        <taxon>Pseudomonadota</taxon>
        <taxon>Gammaproteobacteria</taxon>
        <taxon>Cellvibrionales</taxon>
        <taxon>Halieaceae</taxon>
        <taxon>Pseudohalioglobus</taxon>
    </lineage>
</organism>
<feature type="coiled-coil region" evidence="1">
    <location>
        <begin position="124"/>
        <end position="180"/>
    </location>
</feature>
<dbReference type="PANTHER" id="PTHR38043:SF1">
    <property type="entry name" value="PROTEIN HEMX"/>
    <property type="match status" value="1"/>
</dbReference>
<evidence type="ECO:0000256" key="2">
    <source>
        <dbReference type="SAM" id="MobiDB-lite"/>
    </source>
</evidence>
<proteinExistence type="predicted"/>
<reference evidence="4 5" key="1">
    <citation type="submission" date="2019-09" db="EMBL/GenBank/DDBJ databases">
        <authorList>
            <person name="Chen X.-Y."/>
        </authorList>
    </citation>
    <scope>NUCLEOTIDE SEQUENCE [LARGE SCALE GENOMIC DNA]</scope>
    <source>
        <strain evidence="4 5">NY5</strain>
    </source>
</reference>
<protein>
    <submittedName>
        <fullName evidence="4">Uroporphyrinogen III</fullName>
    </submittedName>
</protein>
<keyword evidence="5" id="KW-1185">Reference proteome</keyword>
<dbReference type="InterPro" id="IPR007470">
    <property type="entry name" value="HemX"/>
</dbReference>
<dbReference type="AlphaFoldDB" id="A0A5B0WQM5"/>
<dbReference type="Proteomes" id="UP000323708">
    <property type="component" value="Unassembled WGS sequence"/>
</dbReference>
<evidence type="ECO:0000256" key="3">
    <source>
        <dbReference type="SAM" id="Phobius"/>
    </source>
</evidence>
<comment type="caution">
    <text evidence="4">The sequence shown here is derived from an EMBL/GenBank/DDBJ whole genome shotgun (WGS) entry which is preliminary data.</text>
</comment>
<keyword evidence="3" id="KW-0472">Membrane</keyword>
<name>A0A5B0WQM5_9GAMM</name>
<feature type="compositionally biased region" description="Pro residues" evidence="2">
    <location>
        <begin position="64"/>
        <end position="83"/>
    </location>
</feature>
<sequence>MSPQPLMRQTVPCWRHCCRGELENKRVSEDKDKPSESAPATAEQGASDATGQDDSTGVTTASAPPAPEARPSAAPPPQAPPPAKKGGSSLVAWLALLLILVLAGAAAWSVQQALFREQALLQRISELESVAGGEQAELQALERKLQAELNGAVQSTQADVQQQAAELGTLEEQLQRQGEQIAAFSANDHESWLRAEAQYLLRLANQRVLMARDTESALALLQSADAILRQLDDSSLHEVRAAVAAEQAALRAVPQVDVEGIYLRLSALVEQAGQLRIFQLPEQEQRPELEAADDWQVRLQRGYEEAASKLSDYIVIRRRDVPMQALMDPQWEGLVRQNLRMLLEQAQVALLSGNQTLYAESLQRAQHWVAQFFDTDEAAARAMAREITSLEGQTIQVVMPDLSRSLNALDQAVKKRLQQGGAE</sequence>
<dbReference type="Pfam" id="PF04375">
    <property type="entry name" value="HemX"/>
    <property type="match status" value="1"/>
</dbReference>